<protein>
    <submittedName>
        <fullName evidence="2">Uncharacterized protein</fullName>
    </submittedName>
</protein>
<evidence type="ECO:0000313" key="3">
    <source>
        <dbReference type="Proteomes" id="UP001595997"/>
    </source>
</evidence>
<evidence type="ECO:0000256" key="1">
    <source>
        <dbReference type="SAM" id="MobiDB-lite"/>
    </source>
</evidence>
<feature type="region of interest" description="Disordered" evidence="1">
    <location>
        <begin position="135"/>
        <end position="160"/>
    </location>
</feature>
<dbReference type="EMBL" id="JBHSFH010000013">
    <property type="protein sequence ID" value="MFC4497061.1"/>
    <property type="molecule type" value="Genomic_DNA"/>
</dbReference>
<feature type="compositionally biased region" description="Low complexity" evidence="1">
    <location>
        <begin position="38"/>
        <end position="64"/>
    </location>
</feature>
<gene>
    <name evidence="2" type="ORF">ACFPA8_23300</name>
</gene>
<evidence type="ECO:0000313" key="2">
    <source>
        <dbReference type="EMBL" id="MFC4497061.1"/>
    </source>
</evidence>
<dbReference type="Proteomes" id="UP001595997">
    <property type="component" value="Unassembled WGS sequence"/>
</dbReference>
<proteinExistence type="predicted"/>
<feature type="region of interest" description="Disordered" evidence="1">
    <location>
        <begin position="1"/>
        <end position="104"/>
    </location>
</feature>
<accession>A0ABV9ADX1</accession>
<sequence>MSEPMPGPIPAQYDGGPAAPVEAAETTQPAPPAPPRQEVPLPAAPAAEHADDQAGPGTAAEAGPGPDGTEGRYDSREGDESGEPDDGPRPLGLRTEPTGHSPVDARLRRLEDADHLAVSGHLEVYEDVHRGLRDTLTALDRPAPGPAPAPRVPGHPHPGS</sequence>
<reference evidence="3" key="1">
    <citation type="journal article" date="2019" name="Int. J. Syst. Evol. Microbiol.">
        <title>The Global Catalogue of Microorganisms (GCM) 10K type strain sequencing project: providing services to taxonomists for standard genome sequencing and annotation.</title>
        <authorList>
            <consortium name="The Broad Institute Genomics Platform"/>
            <consortium name="The Broad Institute Genome Sequencing Center for Infectious Disease"/>
            <person name="Wu L."/>
            <person name="Ma J."/>
        </authorList>
    </citation>
    <scope>NUCLEOTIDE SEQUENCE [LARGE SCALE GENOMIC DNA]</scope>
    <source>
        <strain evidence="3">CGMCC 4.7357</strain>
    </source>
</reference>
<name>A0ABV9ADX1_9ACTN</name>
<feature type="compositionally biased region" description="Basic and acidic residues" evidence="1">
    <location>
        <begin position="69"/>
        <end position="79"/>
    </location>
</feature>
<comment type="caution">
    <text evidence="2">The sequence shown here is derived from an EMBL/GenBank/DDBJ whole genome shotgun (WGS) entry which is preliminary data.</text>
</comment>
<keyword evidence="3" id="KW-1185">Reference proteome</keyword>
<feature type="compositionally biased region" description="Low complexity" evidence="1">
    <location>
        <begin position="17"/>
        <end position="28"/>
    </location>
</feature>
<feature type="compositionally biased region" description="Pro residues" evidence="1">
    <location>
        <begin position="143"/>
        <end position="160"/>
    </location>
</feature>
<dbReference type="RefSeq" id="WP_386451458.1">
    <property type="nucleotide sequence ID" value="NZ_JBHSFH010000013.1"/>
</dbReference>
<organism evidence="2 3">
    <name type="scientific">Streptomyces ovatisporus</name>
    <dbReference type="NCBI Taxonomy" id="1128682"/>
    <lineage>
        <taxon>Bacteria</taxon>
        <taxon>Bacillati</taxon>
        <taxon>Actinomycetota</taxon>
        <taxon>Actinomycetes</taxon>
        <taxon>Kitasatosporales</taxon>
        <taxon>Streptomycetaceae</taxon>
        <taxon>Streptomyces</taxon>
    </lineage>
</organism>